<protein>
    <recommendedName>
        <fullName evidence="3">tRNA(adenine(34)) deaminase</fullName>
        <ecNumber evidence="3">3.5.4.33</ecNumber>
    </recommendedName>
</protein>
<evidence type="ECO:0000256" key="4">
    <source>
        <dbReference type="ARBA" id="ARBA00022694"/>
    </source>
</evidence>
<reference evidence="10 11" key="1">
    <citation type="submission" date="2024-03" db="EMBL/GenBank/DDBJ databases">
        <title>Complete genome sequence of the green alga Chloropicon roscoffensis RCC1871.</title>
        <authorList>
            <person name="Lemieux C."/>
            <person name="Pombert J.-F."/>
            <person name="Otis C."/>
            <person name="Turmel M."/>
        </authorList>
    </citation>
    <scope>NUCLEOTIDE SEQUENCE [LARGE SCALE GENOMIC DNA]</scope>
    <source>
        <strain evidence="10 11">RCC1871</strain>
    </source>
</reference>
<evidence type="ECO:0000313" key="11">
    <source>
        <dbReference type="Proteomes" id="UP001472866"/>
    </source>
</evidence>
<name>A0AAX4PID4_9CHLO</name>
<comment type="cofactor">
    <cofactor evidence="1">
        <name>Zn(2+)</name>
        <dbReference type="ChEBI" id="CHEBI:29105"/>
    </cofactor>
</comment>
<sequence length="207" mass="23096">MLIARRVLLGGRLRLQSRRAAHLYVGGGGQSVRPGPSLARAVAEDEHYMRLALDEARVARDLGEVPVGAVLVDDEGEVMARAHNTVETSTDPTAHAEMLCLRQASKRLESWRLLETTLFVTLEPCPMCAGALLQSRVKRVVWGAPNKQLGADGSWISILSSSETDTKHPYHLSVDVTRNVLREECSTLLVDFFRRRREQNQEKRGEE</sequence>
<dbReference type="PROSITE" id="PS51747">
    <property type="entry name" value="CYT_DCMP_DEAMINASES_2"/>
    <property type="match status" value="1"/>
</dbReference>
<accession>A0AAX4PID4</accession>
<evidence type="ECO:0000256" key="1">
    <source>
        <dbReference type="ARBA" id="ARBA00001947"/>
    </source>
</evidence>
<organism evidence="10 11">
    <name type="scientific">Chloropicon roscoffensis</name>
    <dbReference type="NCBI Taxonomy" id="1461544"/>
    <lineage>
        <taxon>Eukaryota</taxon>
        <taxon>Viridiplantae</taxon>
        <taxon>Chlorophyta</taxon>
        <taxon>Chloropicophyceae</taxon>
        <taxon>Chloropicales</taxon>
        <taxon>Chloropicaceae</taxon>
        <taxon>Chloropicon</taxon>
    </lineage>
</organism>
<comment type="subunit">
    <text evidence="2">Homodimer.</text>
</comment>
<evidence type="ECO:0000256" key="7">
    <source>
        <dbReference type="ARBA" id="ARBA00022833"/>
    </source>
</evidence>
<keyword evidence="11" id="KW-1185">Reference proteome</keyword>
<keyword evidence="7" id="KW-0862">Zinc</keyword>
<dbReference type="FunFam" id="3.40.140.10:FF:000005">
    <property type="entry name" value="tRNA-specific adenosine deaminase"/>
    <property type="match status" value="1"/>
</dbReference>
<dbReference type="GO" id="GO:0046872">
    <property type="term" value="F:metal ion binding"/>
    <property type="evidence" value="ECO:0007669"/>
    <property type="project" value="UniProtKB-KW"/>
</dbReference>
<evidence type="ECO:0000313" key="10">
    <source>
        <dbReference type="EMBL" id="WZN65808.1"/>
    </source>
</evidence>
<comment type="catalytic activity">
    <reaction evidence="8">
        <text>adenosine(34) in tRNA + H2O + H(+) = inosine(34) in tRNA + NH4(+)</text>
        <dbReference type="Rhea" id="RHEA:43168"/>
        <dbReference type="Rhea" id="RHEA-COMP:10373"/>
        <dbReference type="Rhea" id="RHEA-COMP:10374"/>
        <dbReference type="ChEBI" id="CHEBI:15377"/>
        <dbReference type="ChEBI" id="CHEBI:15378"/>
        <dbReference type="ChEBI" id="CHEBI:28938"/>
        <dbReference type="ChEBI" id="CHEBI:74411"/>
        <dbReference type="ChEBI" id="CHEBI:82852"/>
        <dbReference type="EC" id="3.5.4.33"/>
    </reaction>
</comment>
<dbReference type="EC" id="3.5.4.33" evidence="3"/>
<evidence type="ECO:0000256" key="5">
    <source>
        <dbReference type="ARBA" id="ARBA00022723"/>
    </source>
</evidence>
<dbReference type="PANTHER" id="PTHR11079">
    <property type="entry name" value="CYTOSINE DEAMINASE FAMILY MEMBER"/>
    <property type="match status" value="1"/>
</dbReference>
<proteinExistence type="inferred from homology"/>
<dbReference type="AlphaFoldDB" id="A0AAX4PID4"/>
<keyword evidence="5" id="KW-0479">Metal-binding</keyword>
<dbReference type="HAMAP" id="MF_00972">
    <property type="entry name" value="tRNA_aden_deaminase"/>
    <property type="match status" value="1"/>
</dbReference>
<dbReference type="SUPFAM" id="SSF53927">
    <property type="entry name" value="Cytidine deaminase-like"/>
    <property type="match status" value="1"/>
</dbReference>
<keyword evidence="6" id="KW-0378">Hydrolase</keyword>
<evidence type="ECO:0000256" key="6">
    <source>
        <dbReference type="ARBA" id="ARBA00022801"/>
    </source>
</evidence>
<dbReference type="EMBL" id="CP151513">
    <property type="protein sequence ID" value="WZN65808.1"/>
    <property type="molecule type" value="Genomic_DNA"/>
</dbReference>
<dbReference type="Proteomes" id="UP001472866">
    <property type="component" value="Chromosome 13"/>
</dbReference>
<evidence type="ECO:0000259" key="9">
    <source>
        <dbReference type="PROSITE" id="PS51747"/>
    </source>
</evidence>
<dbReference type="GO" id="GO:0052717">
    <property type="term" value="F:tRNA-specific adenosine-34 deaminase activity"/>
    <property type="evidence" value="ECO:0007669"/>
    <property type="project" value="UniProtKB-EC"/>
</dbReference>
<dbReference type="InterPro" id="IPR028883">
    <property type="entry name" value="tRNA_aden_deaminase"/>
</dbReference>
<dbReference type="GO" id="GO:0002100">
    <property type="term" value="P:tRNA wobble adenosine to inosine editing"/>
    <property type="evidence" value="ECO:0007669"/>
    <property type="project" value="InterPro"/>
</dbReference>
<dbReference type="CDD" id="cd01285">
    <property type="entry name" value="nucleoside_deaminase"/>
    <property type="match status" value="1"/>
</dbReference>
<evidence type="ECO:0000256" key="2">
    <source>
        <dbReference type="ARBA" id="ARBA00011738"/>
    </source>
</evidence>
<feature type="domain" description="CMP/dCMP-type deaminase" evidence="9">
    <location>
        <begin position="43"/>
        <end position="166"/>
    </location>
</feature>
<gene>
    <name evidence="10" type="ORF">HKI87_13g73700</name>
</gene>
<dbReference type="Pfam" id="PF00383">
    <property type="entry name" value="dCMP_cyt_deam_1"/>
    <property type="match status" value="1"/>
</dbReference>
<dbReference type="Gene3D" id="3.40.140.10">
    <property type="entry name" value="Cytidine Deaminase, domain 2"/>
    <property type="match status" value="1"/>
</dbReference>
<dbReference type="NCBIfam" id="NF008113">
    <property type="entry name" value="PRK10860.1"/>
    <property type="match status" value="1"/>
</dbReference>
<evidence type="ECO:0000256" key="8">
    <source>
        <dbReference type="ARBA" id="ARBA00048045"/>
    </source>
</evidence>
<dbReference type="InterPro" id="IPR016193">
    <property type="entry name" value="Cytidine_deaminase-like"/>
</dbReference>
<keyword evidence="4" id="KW-0819">tRNA processing</keyword>
<evidence type="ECO:0000256" key="3">
    <source>
        <dbReference type="ARBA" id="ARBA00012740"/>
    </source>
</evidence>
<dbReference type="InterPro" id="IPR002125">
    <property type="entry name" value="CMP_dCMP_dom"/>
</dbReference>
<dbReference type="GO" id="GO:0009507">
    <property type="term" value="C:chloroplast"/>
    <property type="evidence" value="ECO:0007669"/>
    <property type="project" value="TreeGrafter"/>
</dbReference>
<dbReference type="PANTHER" id="PTHR11079:SF179">
    <property type="entry name" value="TRNA(ADENINE(34)) DEAMINASE, CHLOROPLASTIC"/>
    <property type="match status" value="1"/>
</dbReference>